<dbReference type="GO" id="GO:0004523">
    <property type="term" value="F:RNA-DNA hybrid ribonuclease activity"/>
    <property type="evidence" value="ECO:0007669"/>
    <property type="project" value="InterPro"/>
</dbReference>
<dbReference type="RefSeq" id="XP_017980994.1">
    <property type="nucleotide sequence ID" value="XM_018125505.1"/>
</dbReference>
<feature type="domain" description="Reverse transcriptase" evidence="1">
    <location>
        <begin position="1"/>
        <end position="256"/>
    </location>
</feature>
<dbReference type="Proteomes" id="UP000694886">
    <property type="component" value="Chromosome 8"/>
</dbReference>
<dbReference type="InterPro" id="IPR000477">
    <property type="entry name" value="RT_dom"/>
</dbReference>
<dbReference type="GeneID" id="108663020"/>
<proteinExistence type="predicted"/>
<dbReference type="GO" id="GO:0003676">
    <property type="term" value="F:nucleic acid binding"/>
    <property type="evidence" value="ECO:0007669"/>
    <property type="project" value="InterPro"/>
</dbReference>
<protein>
    <submittedName>
        <fullName evidence="3">Uncharacterized protein LOC108663020</fullName>
    </submittedName>
</protein>
<dbReference type="PROSITE" id="PS50878">
    <property type="entry name" value="RT_POL"/>
    <property type="match status" value="1"/>
</dbReference>
<dbReference type="Pfam" id="PF00078">
    <property type="entry name" value="RVT_1"/>
    <property type="match status" value="1"/>
</dbReference>
<gene>
    <name evidence="3" type="primary">LOC108663020</name>
</gene>
<dbReference type="CDD" id="cd06222">
    <property type="entry name" value="RNase_H_like"/>
    <property type="match status" value="1"/>
</dbReference>
<reference evidence="3" key="2">
    <citation type="submission" date="2025-08" db="UniProtKB">
        <authorList>
            <consortium name="RefSeq"/>
        </authorList>
    </citation>
    <scope>IDENTIFICATION</scope>
</reference>
<dbReference type="InterPro" id="IPR036397">
    <property type="entry name" value="RNaseH_sf"/>
</dbReference>
<dbReference type="PANTHER" id="PTHR33116">
    <property type="entry name" value="REVERSE TRANSCRIPTASE ZINC-BINDING DOMAIN-CONTAINING PROTEIN-RELATED-RELATED"/>
    <property type="match status" value="1"/>
</dbReference>
<dbReference type="KEGG" id="tcc:108663020"/>
<dbReference type="SUPFAM" id="SSF56672">
    <property type="entry name" value="DNA/RNA polymerases"/>
    <property type="match status" value="1"/>
</dbReference>
<sequence>MSRFDASLIPAIIFDNDNRSLCANPSREELKEAVFNIDKDSVAGPDGFSLYFYQQCWDTVANDLLDAELIGKIDRKSRGGNIALKLDMMKAYDRLEWDFLFRILEQLGFNSQWICMICRCISNCWFYLLINGGSVGYFKSERGLRQGDSISLLLFILAAEYLSRGLNALFAHYPSLHYASYCSMLVSHLAFADDILIFTNAAKSSLQKILKFLQDYEEISGQQINHSKSCFITHRNVTNSRKQIISQATGFIHKCLPITYVLKPPICVIEKIDRMFNNFLWGGLAGTRHIHWSAWHKITLPSSEGGLDIRDQGDVCEAFSMKLWWSPLVNRFPLFASSMMRVSHFYDDGSWNVDKLNNVLPEDVVVEILNILIDPPNDDRAYWVPTSDGQFTTKSAWEIVRQRQNDAKHRNLGMCPNRVVRRVLKLIHQLFHGRQFQGWQWKGDLQIAQTWGLIFHQAAPHPPRKFSWHKPSAGEFKLNVDGSSKHNFQNAAGGGLLRDHTEIDAKVVVHMINEGHQGSARTWYLLASIRRSLSRISFRISHIHREGNQAADHLSNQGHTHQNLKKKAFVLNGPVPEEPSDDASNEEMETNRVYMDNLNQATCVMLANMASDFHKQHEAMNALDIILNL</sequence>
<reference evidence="2" key="1">
    <citation type="journal article" date="1997" name="Nucleic Acids Res.">
        <title>tRNAscan-SE: a program for improved detection of transfer RNA genes in genomic sequence.</title>
        <authorList>
            <person name="Lowe T.M."/>
            <person name="Eddy S.R."/>
        </authorList>
    </citation>
    <scope>NUCLEOTIDE SEQUENCE [LARGE SCALE GENOMIC DNA]</scope>
    <source>
        <strain evidence="2">r\B97-61/B2</strain>
    </source>
</reference>
<organism evidence="2 3">
    <name type="scientific">Theobroma cacao</name>
    <name type="common">Cacao</name>
    <name type="synonym">Cocoa</name>
    <dbReference type="NCBI Taxonomy" id="3641"/>
    <lineage>
        <taxon>Eukaryota</taxon>
        <taxon>Viridiplantae</taxon>
        <taxon>Streptophyta</taxon>
        <taxon>Embryophyta</taxon>
        <taxon>Tracheophyta</taxon>
        <taxon>Spermatophyta</taxon>
        <taxon>Magnoliopsida</taxon>
        <taxon>eudicotyledons</taxon>
        <taxon>Gunneridae</taxon>
        <taxon>Pentapetalae</taxon>
        <taxon>rosids</taxon>
        <taxon>malvids</taxon>
        <taxon>Malvales</taxon>
        <taxon>Malvaceae</taxon>
        <taxon>Byttnerioideae</taxon>
        <taxon>Theobroma</taxon>
    </lineage>
</organism>
<dbReference type="PANTHER" id="PTHR33116:SF80">
    <property type="entry name" value="REVERSE TRANSCRIPTASE ZINC-BINDING DOMAIN-CONTAINING PROTEIN"/>
    <property type="match status" value="1"/>
</dbReference>
<dbReference type="AlphaFoldDB" id="A0AB32WT94"/>
<dbReference type="InterPro" id="IPR002156">
    <property type="entry name" value="RNaseH_domain"/>
</dbReference>
<dbReference type="InterPro" id="IPR044730">
    <property type="entry name" value="RNase_H-like_dom_plant"/>
</dbReference>
<dbReference type="Gramene" id="Tc08v2_t012430.1">
    <property type="protein sequence ID" value="Tc08v2_p012430.1"/>
    <property type="gene ID" value="Tc08v2_g012430"/>
</dbReference>
<accession>A0AB32WT94</accession>
<evidence type="ECO:0000313" key="2">
    <source>
        <dbReference type="Proteomes" id="UP000694886"/>
    </source>
</evidence>
<dbReference type="Pfam" id="PF13456">
    <property type="entry name" value="RVT_3"/>
    <property type="match status" value="1"/>
</dbReference>
<name>A0AB32WT94_THECC</name>
<evidence type="ECO:0000313" key="3">
    <source>
        <dbReference type="RefSeq" id="XP_017980994.1"/>
    </source>
</evidence>
<evidence type="ECO:0000259" key="1">
    <source>
        <dbReference type="PROSITE" id="PS50878"/>
    </source>
</evidence>
<dbReference type="InterPro" id="IPR043502">
    <property type="entry name" value="DNA/RNA_pol_sf"/>
</dbReference>
<dbReference type="Gene3D" id="3.30.420.10">
    <property type="entry name" value="Ribonuclease H-like superfamily/Ribonuclease H"/>
    <property type="match status" value="1"/>
</dbReference>